<evidence type="ECO:0000313" key="2">
    <source>
        <dbReference type="Proteomes" id="UP001558713"/>
    </source>
</evidence>
<dbReference type="PANTHER" id="PTHR10826:SF41">
    <property type="entry name" value="MITOCHONDRIAL GLYCOPROTEIN FAMILY PROTEIN"/>
    <property type="match status" value="1"/>
</dbReference>
<organism evidence="1 2">
    <name type="scientific">Cardamine amara subsp. amara</name>
    <dbReference type="NCBI Taxonomy" id="228776"/>
    <lineage>
        <taxon>Eukaryota</taxon>
        <taxon>Viridiplantae</taxon>
        <taxon>Streptophyta</taxon>
        <taxon>Embryophyta</taxon>
        <taxon>Tracheophyta</taxon>
        <taxon>Spermatophyta</taxon>
        <taxon>Magnoliopsida</taxon>
        <taxon>eudicotyledons</taxon>
        <taxon>Gunneridae</taxon>
        <taxon>Pentapetalae</taxon>
        <taxon>rosids</taxon>
        <taxon>malvids</taxon>
        <taxon>Brassicales</taxon>
        <taxon>Brassicaceae</taxon>
        <taxon>Cardamineae</taxon>
        <taxon>Cardamine</taxon>
    </lineage>
</organism>
<dbReference type="Gene3D" id="3.10.280.10">
    <property type="entry name" value="Mitochondrial glycoprotein"/>
    <property type="match status" value="1"/>
</dbReference>
<reference evidence="1 2" key="1">
    <citation type="submission" date="2024-04" db="EMBL/GenBank/DDBJ databases">
        <title>Genome assembly C_amara_ONT_v2.</title>
        <authorList>
            <person name="Yant L."/>
            <person name="Moore C."/>
            <person name="Slenker M."/>
        </authorList>
    </citation>
    <scope>NUCLEOTIDE SEQUENCE [LARGE SCALE GENOMIC DNA]</scope>
    <source>
        <tissue evidence="1">Leaf</tissue>
    </source>
</reference>
<name>A0ABD1C397_CARAN</name>
<evidence type="ECO:0000313" key="1">
    <source>
        <dbReference type="EMBL" id="KAL1223764.1"/>
    </source>
</evidence>
<dbReference type="AlphaFoldDB" id="A0ABD1C397"/>
<accession>A0ABD1C397</accession>
<proteinExistence type="predicted"/>
<protein>
    <submittedName>
        <fullName evidence="1">Uncharacterized protein</fullName>
    </submittedName>
</protein>
<dbReference type="PANTHER" id="PTHR10826">
    <property type="entry name" value="COMPLEMENT COMPONENT 1"/>
    <property type="match status" value="1"/>
</dbReference>
<dbReference type="InterPro" id="IPR003428">
    <property type="entry name" value="MAM33"/>
</dbReference>
<keyword evidence="2" id="KW-1185">Reference proteome</keyword>
<dbReference type="EMBL" id="JBANAX010000066">
    <property type="protein sequence ID" value="KAL1223764.1"/>
    <property type="molecule type" value="Genomic_DNA"/>
</dbReference>
<sequence length="283" mass="32245">MGFAMCLGRSASKLASSVCGGRVRSISTVFNHPRSPLRPFVSRRFFYSAVDDDYISAERTILRMIDSEYKDIATLDDGTDLITKYLLSMFKDHSRGRYILPASFPFEIEDISGNTTITLTKEFNGEHIKLVVSMPLLTPFNQSIDAPSNRSNDSDYDDDDDENAYVKTHMTTLPFVVTVTKKSGRSLNLSCRLVVDPAYQTIHIDTIHVNLPGHSLEDPKVIRDMDDLVGMDHEDMKGAFIVEYLTIRGVTHSTIDTIFIYMMNKIRLDYWLWLNSVKEFLEE</sequence>
<gene>
    <name evidence="1" type="ORF">V5N11_020317</name>
</gene>
<dbReference type="InterPro" id="IPR036561">
    <property type="entry name" value="MAM33_sf"/>
</dbReference>
<comment type="caution">
    <text evidence="1">The sequence shown here is derived from an EMBL/GenBank/DDBJ whole genome shotgun (WGS) entry which is preliminary data.</text>
</comment>
<dbReference type="SUPFAM" id="SSF54529">
    <property type="entry name" value="Mitochondrial glycoprotein MAM33-like"/>
    <property type="match status" value="1"/>
</dbReference>
<dbReference type="Proteomes" id="UP001558713">
    <property type="component" value="Unassembled WGS sequence"/>
</dbReference>
<dbReference type="Pfam" id="PF02330">
    <property type="entry name" value="MAM33"/>
    <property type="match status" value="1"/>
</dbReference>